<dbReference type="Pfam" id="PF02170">
    <property type="entry name" value="PAZ"/>
    <property type="match status" value="1"/>
</dbReference>
<evidence type="ECO:0000313" key="4">
    <source>
        <dbReference type="Proteomes" id="UP000187455"/>
    </source>
</evidence>
<dbReference type="SMART" id="SM00950">
    <property type="entry name" value="Piwi"/>
    <property type="match status" value="1"/>
</dbReference>
<reference evidence="3 4" key="1">
    <citation type="journal article" date="2016" name="Mol. Biol. Evol.">
        <title>Genome-Wide Survey of Gut Fungi (Harpellales) Reveals the First Horizontally Transferred Ubiquitin Gene from a Mosquito Host.</title>
        <authorList>
            <person name="Wang Y."/>
            <person name="White M.M."/>
            <person name="Kvist S."/>
            <person name="Moncalvo J.M."/>
        </authorList>
    </citation>
    <scope>NUCLEOTIDE SEQUENCE [LARGE SCALE GENOMIC DNA]</scope>
    <source>
        <strain evidence="3 4">ALG-7-W6</strain>
    </source>
</reference>
<dbReference type="CDD" id="cd04657">
    <property type="entry name" value="Piwi_ago-like"/>
    <property type="match status" value="1"/>
</dbReference>
<organism evidence="3 4">
    <name type="scientific">Smittium mucronatum</name>
    <dbReference type="NCBI Taxonomy" id="133383"/>
    <lineage>
        <taxon>Eukaryota</taxon>
        <taxon>Fungi</taxon>
        <taxon>Fungi incertae sedis</taxon>
        <taxon>Zoopagomycota</taxon>
        <taxon>Kickxellomycotina</taxon>
        <taxon>Harpellomycetes</taxon>
        <taxon>Harpellales</taxon>
        <taxon>Legeriomycetaceae</taxon>
        <taxon>Smittium</taxon>
    </lineage>
</organism>
<dbReference type="PROSITE" id="PS50821">
    <property type="entry name" value="PAZ"/>
    <property type="match status" value="1"/>
</dbReference>
<keyword evidence="4" id="KW-1185">Reference proteome</keyword>
<sequence length="876" mass="98844">MSISARHLLFQLVYRKMSAPSAELEQIKFTKRTDIGKLGVKSVIVTNFFEVKKYTTSTVYQYDISITPVRKAKSGSTQTASASKGPVKIPERVSRHVFDEFFSQYANSLSKGVQLAYDGQKVFYSPKKLDLKGKSKTFSVETVQDNKESTYEVKVSLSTEIKLGNLIDLVKGSQEVETRDWQSALRVLDTVLQQSIIKTHYKRGRSFYNPSTKFHLGGGIDLYKGVFQSVRPGIDKLFINMEIANTCFLMDGQLIEFISVSLGRNKTANFSELFDRDGFTKVSSLIKGIIVSTSHRDNKTDRFRVSGISKKPAKDIMFEAELIEGKGAVKMNVPAYFVKKYNYKLKYPNLPCIEYGNGNYMPIEMCFVPEGQHYKKKLNEEQTREMMNQAKQHPKEKLSSIMACFNDLLNAKSEVVKSFDIVMDKDISKISARILPPPTIFFKRESRPNNMTPRDGSWNFGKTQLHLGRTINSWGILVFADKRRFHEDIVYDFLDMFVDVARNMDFKLAKDPPIAYGNPFGDISGDLKGLCRTIFKTFNKNPELLFVILPNTSAAVYNKIKNCSLAQIGVQTQCILSKNVQRPSPQTCGNVILKLNAKFGGINSTLMGPGLGLASKEHLIVFGADVSHPGSFNEDIPSIAAVTASTDSIINRYNSIVCKQPGRVEIIQDLRRCVVTLLKKNYKSSGKIPTGIIFYRDGVSEGQYEQVLNEEIKEIREACKMIQPDYSPPITFIVATKRHHTRFFPTDSKQTDRSGNCSSGTVVDTLITNPSCFDFYLQSHQGLLGTSRSTHYTVLVNEKRYNADQLQQFTYNLCYQYSIATKAVSIVTPVYYAHRAALKGRNADNELYDLTKTPSQPQKYGLIPVHPNLADTMYFM</sequence>
<dbReference type="InterPro" id="IPR014811">
    <property type="entry name" value="ArgoL1"/>
</dbReference>
<dbReference type="InterPro" id="IPR036085">
    <property type="entry name" value="PAZ_dom_sf"/>
</dbReference>
<accession>A0A1R0GRF2</accession>
<dbReference type="InterPro" id="IPR003100">
    <property type="entry name" value="PAZ_dom"/>
</dbReference>
<dbReference type="Gene3D" id="3.30.420.10">
    <property type="entry name" value="Ribonuclease H-like superfamily/Ribonuclease H"/>
    <property type="match status" value="1"/>
</dbReference>
<dbReference type="OrthoDB" id="10252740at2759"/>
<evidence type="ECO:0000259" key="2">
    <source>
        <dbReference type="PROSITE" id="PS50822"/>
    </source>
</evidence>
<gene>
    <name evidence="3" type="ORF">AYI68_g6461</name>
</gene>
<dbReference type="GO" id="GO:0003723">
    <property type="term" value="F:RNA binding"/>
    <property type="evidence" value="ECO:0007669"/>
    <property type="project" value="InterPro"/>
</dbReference>
<dbReference type="PANTHER" id="PTHR22891">
    <property type="entry name" value="EUKARYOTIC TRANSLATION INITIATION FACTOR 2C"/>
    <property type="match status" value="1"/>
</dbReference>
<dbReference type="Pfam" id="PF16486">
    <property type="entry name" value="ArgoN"/>
    <property type="match status" value="1"/>
</dbReference>
<dbReference type="InterPro" id="IPR003165">
    <property type="entry name" value="Piwi"/>
</dbReference>
<dbReference type="InterPro" id="IPR032473">
    <property type="entry name" value="Argonaute_Mid_dom"/>
</dbReference>
<dbReference type="CDD" id="cd02846">
    <property type="entry name" value="PAZ_argonaute_like"/>
    <property type="match status" value="1"/>
</dbReference>
<dbReference type="SUPFAM" id="SSF101690">
    <property type="entry name" value="PAZ domain"/>
    <property type="match status" value="1"/>
</dbReference>
<dbReference type="Pfam" id="PF02171">
    <property type="entry name" value="Piwi"/>
    <property type="match status" value="1"/>
</dbReference>
<dbReference type="InterPro" id="IPR045246">
    <property type="entry name" value="Piwi_ago-like"/>
</dbReference>
<dbReference type="InterPro" id="IPR036397">
    <property type="entry name" value="RNaseH_sf"/>
</dbReference>
<evidence type="ECO:0000259" key="1">
    <source>
        <dbReference type="PROSITE" id="PS50821"/>
    </source>
</evidence>
<dbReference type="Gene3D" id="3.40.50.2300">
    <property type="match status" value="1"/>
</dbReference>
<evidence type="ECO:0000313" key="3">
    <source>
        <dbReference type="EMBL" id="OLY79469.1"/>
    </source>
</evidence>
<name>A0A1R0GRF2_9FUNG</name>
<dbReference type="STRING" id="133383.A0A1R0GRF2"/>
<dbReference type="SMART" id="SM01163">
    <property type="entry name" value="DUF1785"/>
    <property type="match status" value="1"/>
</dbReference>
<proteinExistence type="predicted"/>
<feature type="domain" description="Piwi" evidence="2">
    <location>
        <begin position="544"/>
        <end position="837"/>
    </location>
</feature>
<comment type="caution">
    <text evidence="3">The sequence shown here is derived from an EMBL/GenBank/DDBJ whole genome shotgun (WGS) entry which is preliminary data.</text>
</comment>
<dbReference type="Pfam" id="PF08699">
    <property type="entry name" value="ArgoL1"/>
    <property type="match status" value="1"/>
</dbReference>
<dbReference type="AlphaFoldDB" id="A0A1R0GRF2"/>
<dbReference type="InterPro" id="IPR012337">
    <property type="entry name" value="RNaseH-like_sf"/>
</dbReference>
<protein>
    <submittedName>
        <fullName evidence="3">Protein argonaute 10</fullName>
    </submittedName>
</protein>
<feature type="domain" description="PAZ" evidence="1">
    <location>
        <begin position="253"/>
        <end position="370"/>
    </location>
</feature>
<dbReference type="EMBL" id="LSSL01004421">
    <property type="protein sequence ID" value="OLY79469.1"/>
    <property type="molecule type" value="Genomic_DNA"/>
</dbReference>
<dbReference type="SUPFAM" id="SSF53098">
    <property type="entry name" value="Ribonuclease H-like"/>
    <property type="match status" value="1"/>
</dbReference>
<dbReference type="InterPro" id="IPR032474">
    <property type="entry name" value="Argonaute_N"/>
</dbReference>
<dbReference type="Pfam" id="PF16487">
    <property type="entry name" value="ArgoMid"/>
    <property type="match status" value="1"/>
</dbReference>
<dbReference type="PROSITE" id="PS50822">
    <property type="entry name" value="PIWI"/>
    <property type="match status" value="1"/>
</dbReference>
<dbReference type="Proteomes" id="UP000187455">
    <property type="component" value="Unassembled WGS sequence"/>
</dbReference>
<dbReference type="Gene3D" id="2.170.260.10">
    <property type="entry name" value="paz domain"/>
    <property type="match status" value="1"/>
</dbReference>